<reference key="1">
    <citation type="journal article" date="2014" name="PLoS Genet.">
        <title>Signature Gene Expression Reveals Novel Clues to the Molecular Mechanisms of Dimorphic Transition in Penicillium marneffei.</title>
        <authorList>
            <person name="Yang E."/>
            <person name="Wang G."/>
            <person name="Cai J."/>
            <person name="Woo P.C."/>
            <person name="Lau S.K."/>
            <person name="Yuen K.-Y."/>
            <person name="Chow W.-N."/>
            <person name="Lin X."/>
        </authorList>
    </citation>
    <scope>NUCLEOTIDE SEQUENCE [LARGE SCALE GENOMIC DNA]</scope>
    <source>
        <strain>PM1</strain>
    </source>
</reference>
<evidence type="ECO:0000313" key="9">
    <source>
        <dbReference type="EMBL" id="KFX46872.1"/>
    </source>
</evidence>
<evidence type="ECO:0000256" key="5">
    <source>
        <dbReference type="ARBA" id="ARBA00023136"/>
    </source>
</evidence>
<comment type="subcellular location">
    <subcellularLocation>
        <location evidence="1">Endomembrane system</location>
        <topology evidence="1">Multi-pass membrane protein</topology>
    </subcellularLocation>
</comment>
<keyword evidence="4 7" id="KW-1133">Transmembrane helix</keyword>
<organism evidence="9">
    <name type="scientific">Talaromyces marneffei PM1</name>
    <dbReference type="NCBI Taxonomy" id="1077442"/>
    <lineage>
        <taxon>Eukaryota</taxon>
        <taxon>Fungi</taxon>
        <taxon>Dikarya</taxon>
        <taxon>Ascomycota</taxon>
        <taxon>Pezizomycotina</taxon>
        <taxon>Eurotiomycetes</taxon>
        <taxon>Eurotiomycetidae</taxon>
        <taxon>Eurotiales</taxon>
        <taxon>Trichocomaceae</taxon>
        <taxon>Talaromyces</taxon>
        <taxon>Talaromyces sect. Talaromyces</taxon>
    </lineage>
</organism>
<dbReference type="GO" id="GO:0012505">
    <property type="term" value="C:endomembrane system"/>
    <property type="evidence" value="ECO:0007669"/>
    <property type="project" value="UniProtKB-SubCell"/>
</dbReference>
<feature type="transmembrane region" description="Helical" evidence="7">
    <location>
        <begin position="531"/>
        <end position="548"/>
    </location>
</feature>
<dbReference type="GO" id="GO:0004553">
    <property type="term" value="F:hydrolase activity, hydrolyzing O-glycosyl compounds"/>
    <property type="evidence" value="ECO:0007669"/>
    <property type="project" value="InterPro"/>
</dbReference>
<dbReference type="EMBL" id="JPOX01000017">
    <property type="protein sequence ID" value="KFX46872.1"/>
    <property type="molecule type" value="Genomic_DNA"/>
</dbReference>
<dbReference type="InterPro" id="IPR039743">
    <property type="entry name" value="6GAL/EXGAL"/>
</dbReference>
<evidence type="ECO:0000256" key="2">
    <source>
        <dbReference type="ARBA" id="ARBA00007467"/>
    </source>
</evidence>
<comment type="similarity">
    <text evidence="2">Belongs to the battenin family.</text>
</comment>
<comment type="caution">
    <text evidence="9">The sequence shown here is derived from an EMBL/GenBank/DDBJ whole genome shotgun (WGS) entry which is preliminary data.</text>
</comment>
<dbReference type="GO" id="GO:0005773">
    <property type="term" value="C:vacuole"/>
    <property type="evidence" value="ECO:0007669"/>
    <property type="project" value="UniProtKB-ARBA"/>
</dbReference>
<feature type="region of interest" description="Disordered" evidence="6">
    <location>
        <begin position="230"/>
        <end position="251"/>
    </location>
</feature>
<proteinExistence type="inferred from homology"/>
<keyword evidence="3 7" id="KW-0812">Transmembrane</keyword>
<dbReference type="eggNOG" id="ENOG502QQKZ">
    <property type="taxonomic scope" value="Eukaryota"/>
</dbReference>
<dbReference type="GO" id="GO:0016020">
    <property type="term" value="C:membrane"/>
    <property type="evidence" value="ECO:0007669"/>
    <property type="project" value="InterPro"/>
</dbReference>
<dbReference type="Gene3D" id="3.20.20.80">
    <property type="entry name" value="Glycosidases"/>
    <property type="match status" value="1"/>
</dbReference>
<feature type="domain" description="Endo-beta-1,6-galactanase-like" evidence="8">
    <location>
        <begin position="552"/>
        <end position="788"/>
    </location>
</feature>
<gene>
    <name evidence="9" type="ORF">GQ26_0171270</name>
</gene>
<dbReference type="Pfam" id="PF14587">
    <property type="entry name" value="Glyco_hydr_30_2"/>
    <property type="match status" value="1"/>
</dbReference>
<dbReference type="Pfam" id="PF02487">
    <property type="entry name" value="CLN3"/>
    <property type="match status" value="1"/>
</dbReference>
<reference evidence="9" key="2">
    <citation type="journal article" date="2014" name="PLoS Genet.">
        <title>Signature gene expression reveals novel clues to the molecular mechanisms of dimorphic transition in Penicillium marneffei.</title>
        <authorList>
            <person name="Yang E."/>
            <person name="Wang G."/>
            <person name="Cai J."/>
            <person name="Woo P.C."/>
            <person name="Lau S.K."/>
            <person name="Yuen K.-Y."/>
            <person name="Chow W.-N."/>
            <person name="Lin X."/>
        </authorList>
    </citation>
    <scope>NUCLEOTIDE SEQUENCE</scope>
    <source>
        <strain evidence="9">PM1</strain>
    </source>
</reference>
<dbReference type="InterPro" id="IPR039514">
    <property type="entry name" value="6GAL-like"/>
</dbReference>
<keyword evidence="5 7" id="KW-0472">Membrane</keyword>
<dbReference type="PANTHER" id="PTHR42767:SF1">
    <property type="entry name" value="ENDO-BETA-1,6-GALACTANASE-LIKE DOMAIN-CONTAINING PROTEIN"/>
    <property type="match status" value="1"/>
</dbReference>
<feature type="transmembrane region" description="Helical" evidence="7">
    <location>
        <begin position="283"/>
        <end position="301"/>
    </location>
</feature>
<feature type="transmembrane region" description="Helical" evidence="7">
    <location>
        <begin position="359"/>
        <end position="386"/>
    </location>
</feature>
<evidence type="ECO:0000256" key="7">
    <source>
        <dbReference type="SAM" id="Phobius"/>
    </source>
</evidence>
<accession>A0A093V2V0</accession>
<evidence type="ECO:0000256" key="1">
    <source>
        <dbReference type="ARBA" id="ARBA00004127"/>
    </source>
</evidence>
<evidence type="ECO:0000256" key="3">
    <source>
        <dbReference type="ARBA" id="ARBA00022692"/>
    </source>
</evidence>
<dbReference type="HOGENOM" id="CLU_298459_0_0_1"/>
<evidence type="ECO:0000259" key="8">
    <source>
        <dbReference type="Pfam" id="PF14587"/>
    </source>
</evidence>
<dbReference type="PANTHER" id="PTHR42767">
    <property type="entry name" value="ENDO-BETA-1,6-GALACTANASE"/>
    <property type="match status" value="1"/>
</dbReference>
<dbReference type="SUPFAM" id="SSF51445">
    <property type="entry name" value="(Trans)glycosidases"/>
    <property type="match status" value="1"/>
</dbReference>
<dbReference type="PRINTS" id="PR01315">
    <property type="entry name" value="BATTENIN"/>
</dbReference>
<feature type="compositionally biased region" description="Basic and acidic residues" evidence="6">
    <location>
        <begin position="230"/>
        <end position="240"/>
    </location>
</feature>
<protein>
    <submittedName>
        <fullName evidence="9">Endo-beta-1,6-galactanase</fullName>
    </submittedName>
</protein>
<sequence>MPFPLPGSPGSSWAAYRERFKALFHDADPRVCTAFWFFGLINNVLYVIILSAALDLVGSGFPKGVVLLADVVPSFITKLTAPYFMHLVPYPIRVLIFAALSVCGMLIIALTPAHTDGGSISTKLAGIVLASLSSGAGELSFLGLTHFYGRFSLASWSSGTGAAGLVGAGAYAVATTSLGLSVKFTLLASACLPAIMLVSFFVILPLGPLRLASCEAVQYRSIVNRHDTEVESRHEGRADETNEQDSLLGSPERNRPYVKAVESGRVSRAWASFQENLNRSKGLFFPFMLPLLLVYVAEYTINQGVTPTLLFPLKETPFEQYRAFYPAYNAIYQAGVFISRSSSPFFRIHNLYFPSFLQIANLAILTLHALFNFIPNVYLIFLIIFWEGLLEIANRVPAADREFSLAATTVSDSGGICIAGFLGMAFEVWLCRWQVSQGRKYFRPVVDRQKFLQRAQLPVLNIFFKVRVVGESRRKSCVDPPYLSRPLAMSSLWPPRIHHSINALSLGLDLILRKTAIITTIIMKQTMNHEWLLGLALTAVTMLPIVSADLTTTISSTTNWGTWEGFGVSLAWWAKAFGTRSDLADIFFSATWTTYNEQSIPGMGLTIARYNAGACSWNTVNGSTMAASPSISQSRQMESYWLDWLNSSSSWSWSVDASQRNMLSMAQSRGANIFELFSNSPPWWMCLNHNPSGSDDGSSNNLQAWNYDQHAVYLATIAQHAASNWGVSFQSVEAFNEPSSDWWNGKTGTQEGCHFNVSTQATVIGNLRTELNNRRLSSILISASDENTYDLAISTWNNLGSAATRNVGRINVHGYQYAEGRRDTLYSLASSAGKRLWNSEYGENDATGQTLVTNLLLDFRWLHPTAWVYWQAIDGSGWGLIDGNNEKVSLGAVSQKFFALSQFTRHIRPGMTILDGGSNYTVAAYDSTAQKLVIVAANWGAAQYLNFELSDFSKPGVSGALIPRWITQVGTGDQYVSHNDTYISGTKFWSYFPTGAVQTFEVSNVVL</sequence>
<dbReference type="AlphaFoldDB" id="A0A093V2V0"/>
<dbReference type="InterPro" id="IPR036259">
    <property type="entry name" value="MFS_trans_sf"/>
</dbReference>
<feature type="transmembrane region" description="Helical" evidence="7">
    <location>
        <begin position="34"/>
        <end position="57"/>
    </location>
</feature>
<evidence type="ECO:0000256" key="6">
    <source>
        <dbReference type="SAM" id="MobiDB-lite"/>
    </source>
</evidence>
<evidence type="ECO:0000256" key="4">
    <source>
        <dbReference type="ARBA" id="ARBA00022989"/>
    </source>
</evidence>
<dbReference type="InterPro" id="IPR017853">
    <property type="entry name" value="GH"/>
</dbReference>
<name>A0A093V2V0_TALMA</name>
<dbReference type="InterPro" id="IPR003492">
    <property type="entry name" value="Battenin_disease_Cln3"/>
</dbReference>
<feature type="transmembrane region" description="Helical" evidence="7">
    <location>
        <begin position="184"/>
        <end position="204"/>
    </location>
</feature>
<feature type="transmembrane region" description="Helical" evidence="7">
    <location>
        <begin position="124"/>
        <end position="148"/>
    </location>
</feature>
<feature type="transmembrane region" description="Helical" evidence="7">
    <location>
        <begin position="90"/>
        <end position="112"/>
    </location>
</feature>
<dbReference type="SUPFAM" id="SSF103473">
    <property type="entry name" value="MFS general substrate transporter"/>
    <property type="match status" value="1"/>
</dbReference>